<evidence type="ECO:0000256" key="6">
    <source>
        <dbReference type="ARBA" id="ARBA00022833"/>
    </source>
</evidence>
<feature type="repeat" description="CXXCXGXG motif" evidence="9">
    <location>
        <begin position="179"/>
        <end position="186"/>
    </location>
</feature>
<dbReference type="InterPro" id="IPR012724">
    <property type="entry name" value="DnaJ"/>
</dbReference>
<feature type="binding site" evidence="9">
    <location>
        <position position="215"/>
    </location>
    <ligand>
        <name>Zn(2+)</name>
        <dbReference type="ChEBI" id="CHEBI:29105"/>
        <label>1</label>
    </ligand>
</feature>
<dbReference type="InterPro" id="IPR008971">
    <property type="entry name" value="HSP40/DnaJ_pept-bd"/>
</dbReference>
<comment type="cofactor">
    <cofactor evidence="9">
        <name>Zn(2+)</name>
        <dbReference type="ChEBI" id="CHEBI:29105"/>
    </cofactor>
    <text evidence="9">Binds 2 Zn(2+) ions per monomer.</text>
</comment>
<feature type="repeat" description="CXXCXGXG motif" evidence="9">
    <location>
        <begin position="201"/>
        <end position="208"/>
    </location>
</feature>
<dbReference type="PROSITE" id="PS50076">
    <property type="entry name" value="DNAJ_2"/>
    <property type="match status" value="1"/>
</dbReference>
<dbReference type="PROSITE" id="PS00636">
    <property type="entry name" value="DNAJ_1"/>
    <property type="match status" value="1"/>
</dbReference>
<dbReference type="AlphaFoldDB" id="A0A2T0Q318"/>
<evidence type="ECO:0000256" key="2">
    <source>
        <dbReference type="ARBA" id="ARBA00022705"/>
    </source>
</evidence>
<feature type="binding site" evidence="9">
    <location>
        <position position="165"/>
    </location>
    <ligand>
        <name>Zn(2+)</name>
        <dbReference type="ChEBI" id="CHEBI:29105"/>
        <label>1</label>
    </ligand>
</feature>
<feature type="domain" description="CR-type" evidence="13">
    <location>
        <begin position="149"/>
        <end position="227"/>
    </location>
</feature>
<comment type="similarity">
    <text evidence="9">Belongs to the DnaJ family.</text>
</comment>
<feature type="binding site" evidence="9">
    <location>
        <position position="162"/>
    </location>
    <ligand>
        <name>Zn(2+)</name>
        <dbReference type="ChEBI" id="CHEBI:29105"/>
        <label>1</label>
    </ligand>
</feature>
<dbReference type="InterPro" id="IPR018253">
    <property type="entry name" value="DnaJ_domain_CS"/>
</dbReference>
<dbReference type="NCBIfam" id="NF010888">
    <property type="entry name" value="PRK14295.1"/>
    <property type="match status" value="1"/>
</dbReference>
<feature type="binding site" evidence="9">
    <location>
        <position position="179"/>
    </location>
    <ligand>
        <name>Zn(2+)</name>
        <dbReference type="ChEBI" id="CHEBI:29105"/>
        <label>2</label>
    </ligand>
</feature>
<keyword evidence="8 9" id="KW-0143">Chaperone</keyword>
<dbReference type="SUPFAM" id="SSF49493">
    <property type="entry name" value="HSP40/DnaJ peptide-binding domain"/>
    <property type="match status" value="2"/>
</dbReference>
<proteinExistence type="inferred from homology"/>
<dbReference type="Pfam" id="PF00226">
    <property type="entry name" value="DnaJ"/>
    <property type="match status" value="1"/>
</dbReference>
<keyword evidence="7 9" id="KW-0346">Stress response</keyword>
<feature type="binding site" evidence="9">
    <location>
        <position position="201"/>
    </location>
    <ligand>
        <name>Zn(2+)</name>
        <dbReference type="ChEBI" id="CHEBI:29105"/>
        <label>2</label>
    </ligand>
</feature>
<dbReference type="GO" id="GO:0009408">
    <property type="term" value="P:response to heat"/>
    <property type="evidence" value="ECO:0007669"/>
    <property type="project" value="InterPro"/>
</dbReference>
<evidence type="ECO:0000259" key="13">
    <source>
        <dbReference type="PROSITE" id="PS51188"/>
    </source>
</evidence>
<dbReference type="GO" id="GO:0031072">
    <property type="term" value="F:heat shock protein binding"/>
    <property type="evidence" value="ECO:0007669"/>
    <property type="project" value="InterPro"/>
</dbReference>
<feature type="compositionally biased region" description="Basic and acidic residues" evidence="11">
    <location>
        <begin position="362"/>
        <end position="372"/>
    </location>
</feature>
<feature type="domain" description="J" evidence="12">
    <location>
        <begin position="10"/>
        <end position="75"/>
    </location>
</feature>
<evidence type="ECO:0000256" key="4">
    <source>
        <dbReference type="ARBA" id="ARBA00022737"/>
    </source>
</evidence>
<feature type="binding site" evidence="9">
    <location>
        <position position="204"/>
    </location>
    <ligand>
        <name>Zn(2+)</name>
        <dbReference type="ChEBI" id="CHEBI:29105"/>
        <label>2</label>
    </ligand>
</feature>
<evidence type="ECO:0000313" key="15">
    <source>
        <dbReference type="Proteomes" id="UP000237846"/>
    </source>
</evidence>
<dbReference type="Gene3D" id="1.10.287.110">
    <property type="entry name" value="DnaJ domain"/>
    <property type="match status" value="1"/>
</dbReference>
<feature type="region of interest" description="Disordered" evidence="11">
    <location>
        <begin position="362"/>
        <end position="382"/>
    </location>
</feature>
<evidence type="ECO:0000256" key="1">
    <source>
        <dbReference type="ARBA" id="ARBA00022490"/>
    </source>
</evidence>
<keyword evidence="5 9" id="KW-0863">Zinc-finger</keyword>
<dbReference type="PRINTS" id="PR00625">
    <property type="entry name" value="JDOMAIN"/>
</dbReference>
<evidence type="ECO:0000256" key="7">
    <source>
        <dbReference type="ARBA" id="ARBA00023016"/>
    </source>
</evidence>
<comment type="subunit">
    <text evidence="9">Homodimer.</text>
</comment>
<dbReference type="CDD" id="cd10747">
    <property type="entry name" value="DnaJ_C"/>
    <property type="match status" value="1"/>
</dbReference>
<name>A0A2T0Q318_9ACTN</name>
<comment type="subcellular location">
    <subcellularLocation>
        <location evidence="9">Cytoplasm</location>
    </subcellularLocation>
</comment>
<dbReference type="InterPro" id="IPR036869">
    <property type="entry name" value="J_dom_sf"/>
</dbReference>
<dbReference type="Gene3D" id="2.10.230.10">
    <property type="entry name" value="Heat shock protein DnaJ, cysteine-rich domain"/>
    <property type="match status" value="1"/>
</dbReference>
<dbReference type="FunFam" id="2.60.260.20:FF:000005">
    <property type="entry name" value="Chaperone protein dnaJ 1, mitochondrial"/>
    <property type="match status" value="1"/>
</dbReference>
<protein>
    <recommendedName>
        <fullName evidence="9">Chaperone protein DnaJ</fullName>
    </recommendedName>
</protein>
<dbReference type="NCBIfam" id="TIGR02349">
    <property type="entry name" value="DnaJ_bact"/>
    <property type="match status" value="1"/>
</dbReference>
<feature type="repeat" description="CXXCXGXG motif" evidence="9">
    <location>
        <begin position="162"/>
        <end position="169"/>
    </location>
</feature>
<keyword evidence="2 9" id="KW-0235">DNA replication</keyword>
<dbReference type="GO" id="GO:0005737">
    <property type="term" value="C:cytoplasm"/>
    <property type="evidence" value="ECO:0007669"/>
    <property type="project" value="UniProtKB-SubCell"/>
</dbReference>
<dbReference type="GO" id="GO:0042026">
    <property type="term" value="P:protein refolding"/>
    <property type="evidence" value="ECO:0007669"/>
    <property type="project" value="TreeGrafter"/>
</dbReference>
<comment type="domain">
    <text evidence="9">The J domain is necessary and sufficient to stimulate DnaK ATPase activity. Zinc center 1 plays an important role in the autonomous, DnaK-independent chaperone activity of DnaJ. Zinc center 2 is essential for interaction with DnaK and for DnaJ activity.</text>
</comment>
<evidence type="ECO:0000256" key="5">
    <source>
        <dbReference type="ARBA" id="ARBA00022771"/>
    </source>
</evidence>
<dbReference type="PANTHER" id="PTHR43096">
    <property type="entry name" value="DNAJ HOMOLOG 1, MITOCHONDRIAL-RELATED"/>
    <property type="match status" value="1"/>
</dbReference>
<gene>
    <name evidence="9" type="primary">dnaJ</name>
    <name evidence="14" type="ORF">CLV72_105540</name>
</gene>
<accession>A0A2T0Q318</accession>
<reference evidence="14 15" key="1">
    <citation type="submission" date="2018-03" db="EMBL/GenBank/DDBJ databases">
        <title>Genomic Encyclopedia of Archaeal and Bacterial Type Strains, Phase II (KMG-II): from individual species to whole genera.</title>
        <authorList>
            <person name="Goeker M."/>
        </authorList>
    </citation>
    <scope>NUCLEOTIDE SEQUENCE [LARGE SCALE GENOMIC DNA]</scope>
    <source>
        <strain evidence="14 15">DSM 45601</strain>
    </source>
</reference>
<keyword evidence="1 9" id="KW-0963">Cytoplasm</keyword>
<evidence type="ECO:0000259" key="12">
    <source>
        <dbReference type="PROSITE" id="PS50076"/>
    </source>
</evidence>
<dbReference type="NCBIfam" id="NF008035">
    <property type="entry name" value="PRK10767.1"/>
    <property type="match status" value="1"/>
</dbReference>
<evidence type="ECO:0000256" key="9">
    <source>
        <dbReference type="HAMAP-Rule" id="MF_01152"/>
    </source>
</evidence>
<dbReference type="CDD" id="cd10719">
    <property type="entry name" value="DnaJ_zf"/>
    <property type="match status" value="1"/>
</dbReference>
<evidence type="ECO:0000256" key="10">
    <source>
        <dbReference type="PROSITE-ProRule" id="PRU00546"/>
    </source>
</evidence>
<comment type="function">
    <text evidence="9">Participates actively in the response to hyperosmotic and heat shock by preventing the aggregation of stress-denatured proteins and by disaggregating proteins, also in an autonomous, DnaK-independent fashion. Unfolded proteins bind initially to DnaJ; upon interaction with the DnaJ-bound protein, DnaK hydrolyzes its bound ATP, resulting in the formation of a stable complex. GrpE releases ADP from DnaK; ATP binding to DnaK triggers the release of the substrate protein, thus completing the reaction cycle. Several rounds of ATP-dependent interactions between DnaJ, DnaK and GrpE are required for fully efficient folding. Also involved, together with DnaK and GrpE, in the DNA replication of plasmids through activation of initiation proteins.</text>
</comment>
<dbReference type="SMART" id="SM00271">
    <property type="entry name" value="DnaJ"/>
    <property type="match status" value="1"/>
</dbReference>
<dbReference type="GO" id="GO:0051082">
    <property type="term" value="F:unfolded protein binding"/>
    <property type="evidence" value="ECO:0007669"/>
    <property type="project" value="UniProtKB-UniRule"/>
</dbReference>
<dbReference type="PANTHER" id="PTHR43096:SF54">
    <property type="entry name" value="CHAPERONE PROTEIN DNAJ 1"/>
    <property type="match status" value="1"/>
</dbReference>
<keyword evidence="6 9" id="KW-0862">Zinc</keyword>
<evidence type="ECO:0000256" key="8">
    <source>
        <dbReference type="ARBA" id="ARBA00023186"/>
    </source>
</evidence>
<comment type="caution">
    <text evidence="14">The sequence shown here is derived from an EMBL/GenBank/DDBJ whole genome shotgun (WGS) entry which is preliminary data.</text>
</comment>
<dbReference type="HAMAP" id="MF_01152">
    <property type="entry name" value="DnaJ"/>
    <property type="match status" value="1"/>
</dbReference>
<evidence type="ECO:0000256" key="3">
    <source>
        <dbReference type="ARBA" id="ARBA00022723"/>
    </source>
</evidence>
<dbReference type="PROSITE" id="PS51188">
    <property type="entry name" value="ZF_CR"/>
    <property type="match status" value="1"/>
</dbReference>
<dbReference type="InterPro" id="IPR001305">
    <property type="entry name" value="HSP_DnaJ_Cys-rich_dom"/>
</dbReference>
<feature type="binding site" evidence="9">
    <location>
        <position position="182"/>
    </location>
    <ligand>
        <name>Zn(2+)</name>
        <dbReference type="ChEBI" id="CHEBI:29105"/>
        <label>2</label>
    </ligand>
</feature>
<dbReference type="Pfam" id="PF01556">
    <property type="entry name" value="DnaJ_C"/>
    <property type="match status" value="1"/>
</dbReference>
<dbReference type="InterPro" id="IPR001623">
    <property type="entry name" value="DnaJ_domain"/>
</dbReference>
<dbReference type="EMBL" id="PVZC01000005">
    <property type="protein sequence ID" value="PRX98186.1"/>
    <property type="molecule type" value="Genomic_DNA"/>
</dbReference>
<dbReference type="Proteomes" id="UP000237846">
    <property type="component" value="Unassembled WGS sequence"/>
</dbReference>
<dbReference type="Pfam" id="PF00684">
    <property type="entry name" value="DnaJ_CXXCXGXG"/>
    <property type="match status" value="1"/>
</dbReference>
<dbReference type="RefSeq" id="WP_106248345.1">
    <property type="nucleotide sequence ID" value="NZ_PVZC01000005.1"/>
</dbReference>
<feature type="binding site" evidence="9">
    <location>
        <position position="218"/>
    </location>
    <ligand>
        <name>Zn(2+)</name>
        <dbReference type="ChEBI" id="CHEBI:29105"/>
        <label>1</label>
    </ligand>
</feature>
<keyword evidence="4 9" id="KW-0677">Repeat</keyword>
<dbReference type="SUPFAM" id="SSF57938">
    <property type="entry name" value="DnaJ/Hsp40 cysteine-rich domain"/>
    <property type="match status" value="1"/>
</dbReference>
<sequence>MSTKDFLEKDYYKVLGVAKTAAQDEIKQAYRKLARTYHPDANKNDAQAEERFKEISEAYNVLSDEKRRKEYDDARSLFGAGYRPGGAGGGFDFGDIFNRSGGTAPGGERIGDLFGDLFGGGRTRGTTRARRGRDVETEATLEFEQAIDGTTVAIGLPGEAACNACKGTGDKFGRPPRVCPTCEGTGHSARPLGGFSLSEPCRTCKGRGFLPEENCPVCGGSGREKTSRTIHARIPAGVRDGQRIRLTGKGTPGQNGGRAGDLYVRVTVKPHKLFGRSDDNLTITVPVTFDEAALGSEVKVPTLDGSQVTLKIPAGTPSGRTFRVRGRGVRRRDGSRGDMLVSVEVAVPQKINAKQEEALKQFRDAASDDDPRGGLYAQSGGG</sequence>
<dbReference type="GO" id="GO:0005524">
    <property type="term" value="F:ATP binding"/>
    <property type="evidence" value="ECO:0007669"/>
    <property type="project" value="InterPro"/>
</dbReference>
<dbReference type="InterPro" id="IPR002939">
    <property type="entry name" value="DnaJ_C"/>
</dbReference>
<dbReference type="GO" id="GO:0006260">
    <property type="term" value="P:DNA replication"/>
    <property type="evidence" value="ECO:0007669"/>
    <property type="project" value="UniProtKB-KW"/>
</dbReference>
<feature type="zinc finger region" description="CR-type" evidence="10">
    <location>
        <begin position="149"/>
        <end position="227"/>
    </location>
</feature>
<keyword evidence="3 9" id="KW-0479">Metal-binding</keyword>
<dbReference type="OrthoDB" id="9779889at2"/>
<organism evidence="14 15">
    <name type="scientific">Allonocardiopsis opalescens</name>
    <dbReference type="NCBI Taxonomy" id="1144618"/>
    <lineage>
        <taxon>Bacteria</taxon>
        <taxon>Bacillati</taxon>
        <taxon>Actinomycetota</taxon>
        <taxon>Actinomycetes</taxon>
        <taxon>Streptosporangiales</taxon>
        <taxon>Allonocardiopsis</taxon>
    </lineage>
</organism>
<dbReference type="Gene3D" id="2.60.260.20">
    <property type="entry name" value="Urease metallochaperone UreE, N-terminal domain"/>
    <property type="match status" value="2"/>
</dbReference>
<dbReference type="InterPro" id="IPR036410">
    <property type="entry name" value="HSP_DnaJ_Cys-rich_dom_sf"/>
</dbReference>
<keyword evidence="15" id="KW-1185">Reference proteome</keyword>
<dbReference type="GO" id="GO:0008270">
    <property type="term" value="F:zinc ion binding"/>
    <property type="evidence" value="ECO:0007669"/>
    <property type="project" value="UniProtKB-UniRule"/>
</dbReference>
<evidence type="ECO:0000313" key="14">
    <source>
        <dbReference type="EMBL" id="PRX98186.1"/>
    </source>
</evidence>
<dbReference type="CDD" id="cd06257">
    <property type="entry name" value="DnaJ"/>
    <property type="match status" value="1"/>
</dbReference>
<dbReference type="SUPFAM" id="SSF46565">
    <property type="entry name" value="Chaperone J-domain"/>
    <property type="match status" value="1"/>
</dbReference>
<evidence type="ECO:0000256" key="11">
    <source>
        <dbReference type="SAM" id="MobiDB-lite"/>
    </source>
</evidence>
<feature type="repeat" description="CXXCXGXG motif" evidence="9">
    <location>
        <begin position="215"/>
        <end position="222"/>
    </location>
</feature>